<gene>
    <name evidence="1" type="ORF">AZ34_14410</name>
</gene>
<dbReference type="AlphaFoldDB" id="A0A016XLG5"/>
<evidence type="ECO:0000313" key="2">
    <source>
        <dbReference type="Proteomes" id="UP000023268"/>
    </source>
</evidence>
<dbReference type="Proteomes" id="UP000023268">
    <property type="component" value="Unassembled WGS sequence"/>
</dbReference>
<reference evidence="1 2" key="1">
    <citation type="submission" date="2014-02" db="EMBL/GenBank/DDBJ databases">
        <title>Draft Genome of Hylemonella gracilis isolated from the Niagara River.</title>
        <authorList>
            <person name="Pawlowski D.R."/>
            <person name="Koudelka G.B."/>
        </authorList>
    </citation>
    <scope>NUCLEOTIDE SEQUENCE [LARGE SCALE GENOMIC DNA]</scope>
    <source>
        <strain evidence="1 2">Niagara R</strain>
    </source>
</reference>
<dbReference type="EMBL" id="JEMG01000001">
    <property type="protein sequence ID" value="EYC52939.1"/>
    <property type="molecule type" value="Genomic_DNA"/>
</dbReference>
<accession>A0A016XLG5</accession>
<comment type="caution">
    <text evidence="1">The sequence shown here is derived from an EMBL/GenBank/DDBJ whole genome shotgun (WGS) entry which is preliminary data.</text>
</comment>
<proteinExistence type="predicted"/>
<name>A0A016XLG5_9BURK</name>
<sequence>MVMTGARQVLIGGLPASAAAGIRPGWKNCSVSDLYDDHAQALRGTVKRPKGAFRWGRDNLGIGLYQARLARQEFHPDLETSPALNVVESGKHLLVACERGDLLAEVIASNLAFACGASFAVFPELAKSDRADWLEEIYALGQGGDVTERFSDLARRARSHLGQIDFTRYKGILFVTAGFPWGIAVPEVTNSHMYRYPDFGRAVIEGLRASQSSSRSARTALLIDPQTVEGSEIPAINRALLKNGTLTRIVRGQAATQTRVQYLLDLLPHDIIVLSSHAGDAPGERITYEYPDADGRGRRLVVDQALGIGYDASNGMFRVTEFHRFHSLDGVDWRDTAGKEVLPVGTAITTWNAMGGQMERRNFIVDRQPIPRVTGSMAIQLHDGVWLFASHGFAPESAPLFVNNSCWSWHELGSPRFQCNK</sequence>
<evidence type="ECO:0000313" key="1">
    <source>
        <dbReference type="EMBL" id="EYC52939.1"/>
    </source>
</evidence>
<protein>
    <submittedName>
        <fullName evidence="1">Uncharacterized protein</fullName>
    </submittedName>
</protein>
<dbReference type="STRING" id="1458275.AZ34_14410"/>
<organism evidence="1 2">
    <name type="scientific">Hylemonella gracilis str. Niagara R</name>
    <dbReference type="NCBI Taxonomy" id="1458275"/>
    <lineage>
        <taxon>Bacteria</taxon>
        <taxon>Pseudomonadati</taxon>
        <taxon>Pseudomonadota</taxon>
        <taxon>Betaproteobacteria</taxon>
        <taxon>Burkholderiales</taxon>
        <taxon>Comamonadaceae</taxon>
        <taxon>Hylemonella</taxon>
    </lineage>
</organism>